<evidence type="ECO:0000256" key="2">
    <source>
        <dbReference type="ARBA" id="ARBA00008670"/>
    </source>
</evidence>
<dbReference type="GO" id="GO:0006955">
    <property type="term" value="P:immune response"/>
    <property type="evidence" value="ECO:0007669"/>
    <property type="project" value="InterPro"/>
</dbReference>
<dbReference type="SUPFAM" id="SSF49842">
    <property type="entry name" value="TNF-like"/>
    <property type="match status" value="1"/>
</dbReference>
<dbReference type="GO" id="GO:0005125">
    <property type="term" value="F:cytokine activity"/>
    <property type="evidence" value="ECO:0007669"/>
    <property type="project" value="UniProtKB-KW"/>
</dbReference>
<dbReference type="CDD" id="cd00184">
    <property type="entry name" value="TNF"/>
    <property type="match status" value="1"/>
</dbReference>
<evidence type="ECO:0000256" key="5">
    <source>
        <dbReference type="SAM" id="Phobius"/>
    </source>
</evidence>
<reference evidence="7" key="2">
    <citation type="submission" date="2025-09" db="UniProtKB">
        <authorList>
            <consortium name="Ensembl"/>
        </authorList>
    </citation>
    <scope>IDENTIFICATION</scope>
</reference>
<dbReference type="GeneTree" id="ENSGT01060000248544"/>
<evidence type="ECO:0000256" key="1">
    <source>
        <dbReference type="ARBA" id="ARBA00004370"/>
    </source>
</evidence>
<gene>
    <name evidence="7" type="primary">LOC116042825</name>
</gene>
<evidence type="ECO:0000256" key="4">
    <source>
        <dbReference type="ARBA" id="ARBA00023136"/>
    </source>
</evidence>
<dbReference type="PANTHER" id="PTHR11471:SF56">
    <property type="entry name" value="TUMOR NECROSIS FACTOR LIGAND SUPERFAMILY MEMBER 14-LIKE"/>
    <property type="match status" value="1"/>
</dbReference>
<feature type="transmembrane region" description="Helical" evidence="5">
    <location>
        <begin position="39"/>
        <end position="62"/>
    </location>
</feature>
<evidence type="ECO:0000313" key="7">
    <source>
        <dbReference type="Ensembl" id="ENSSLUP00000022880.1"/>
    </source>
</evidence>
<reference evidence="7" key="1">
    <citation type="submission" date="2025-08" db="UniProtKB">
        <authorList>
            <consortium name="Ensembl"/>
        </authorList>
    </citation>
    <scope>IDENTIFICATION</scope>
</reference>
<dbReference type="InterPro" id="IPR008983">
    <property type="entry name" value="Tumour_necrosis_fac-like_dom"/>
</dbReference>
<dbReference type="Ensembl" id="ENSSLUT00000023634.1">
    <property type="protein sequence ID" value="ENSSLUP00000022880.1"/>
    <property type="gene ID" value="ENSSLUG00000010501.1"/>
</dbReference>
<dbReference type="GO" id="GO:0016020">
    <property type="term" value="C:membrane"/>
    <property type="evidence" value="ECO:0007669"/>
    <property type="project" value="UniProtKB-SubCell"/>
</dbReference>
<dbReference type="PROSITE" id="PS50049">
    <property type="entry name" value="THD_2"/>
    <property type="match status" value="1"/>
</dbReference>
<keyword evidence="4 5" id="KW-0472">Membrane</keyword>
<feature type="domain" description="THD" evidence="6">
    <location>
        <begin position="93"/>
        <end position="226"/>
    </location>
</feature>
<accession>A0A8D0CXH4</accession>
<evidence type="ECO:0000256" key="3">
    <source>
        <dbReference type="ARBA" id="ARBA00022514"/>
    </source>
</evidence>
<organism evidence="7 8">
    <name type="scientific">Sander lucioperca</name>
    <name type="common">Pike-perch</name>
    <name type="synonym">Perca lucioperca</name>
    <dbReference type="NCBI Taxonomy" id="283035"/>
    <lineage>
        <taxon>Eukaryota</taxon>
        <taxon>Metazoa</taxon>
        <taxon>Chordata</taxon>
        <taxon>Craniata</taxon>
        <taxon>Vertebrata</taxon>
        <taxon>Euteleostomi</taxon>
        <taxon>Actinopterygii</taxon>
        <taxon>Neopterygii</taxon>
        <taxon>Teleostei</taxon>
        <taxon>Neoteleostei</taxon>
        <taxon>Acanthomorphata</taxon>
        <taxon>Eupercaria</taxon>
        <taxon>Perciformes</taxon>
        <taxon>Percoidei</taxon>
        <taxon>Percidae</taxon>
        <taxon>Luciopercinae</taxon>
        <taxon>Sander</taxon>
    </lineage>
</organism>
<dbReference type="GO" id="GO:0005164">
    <property type="term" value="F:tumor necrosis factor receptor binding"/>
    <property type="evidence" value="ECO:0007669"/>
    <property type="project" value="InterPro"/>
</dbReference>
<keyword evidence="8" id="KW-1185">Reference proteome</keyword>
<comment type="similarity">
    <text evidence="2">Belongs to the tumor necrosis factor family.</text>
</comment>
<dbReference type="InterPro" id="IPR006052">
    <property type="entry name" value="TNF_dom"/>
</dbReference>
<dbReference type="Pfam" id="PF00229">
    <property type="entry name" value="TNF"/>
    <property type="match status" value="1"/>
</dbReference>
<proteinExistence type="inferred from homology"/>
<evidence type="ECO:0000313" key="8">
    <source>
        <dbReference type="Proteomes" id="UP000694568"/>
    </source>
</evidence>
<comment type="subcellular location">
    <subcellularLocation>
        <location evidence="1">Membrane</location>
    </subcellularLocation>
</comment>
<dbReference type="SMART" id="SM00207">
    <property type="entry name" value="TNF"/>
    <property type="match status" value="1"/>
</dbReference>
<protein>
    <submittedName>
        <fullName evidence="7">Tumor necrosis factor ligand superfamily member 14-like</fullName>
    </submittedName>
</protein>
<dbReference type="Gene3D" id="2.60.120.40">
    <property type="match status" value="1"/>
</dbReference>
<keyword evidence="5" id="KW-0812">Transmembrane</keyword>
<evidence type="ECO:0000259" key="6">
    <source>
        <dbReference type="PROSITE" id="PS50049"/>
    </source>
</evidence>
<keyword evidence="5" id="KW-1133">Transmembrane helix</keyword>
<dbReference type="Proteomes" id="UP000694568">
    <property type="component" value="Unplaced"/>
</dbReference>
<keyword evidence="3" id="KW-0202">Cytokine</keyword>
<dbReference type="PANTHER" id="PTHR11471">
    <property type="entry name" value="TUMOR NECROSIS FACTOR FAMILY MEMBER"/>
    <property type="match status" value="1"/>
</dbReference>
<dbReference type="GO" id="GO:0005615">
    <property type="term" value="C:extracellular space"/>
    <property type="evidence" value="ECO:0007669"/>
    <property type="project" value="UniProtKB-KW"/>
</dbReference>
<dbReference type="AlphaFoldDB" id="A0A8D0CXH4"/>
<name>A0A8D0CXH4_SANLU</name>
<sequence length="233" mass="26379">MAEGGVGTCPQVFVVDSQANYVSVHSGKKPRWARVGQRFLLLMVGLALFGLVIEGCFIYSLYKKTQVRLMPACEFSNEIPTVRPHLEQVQQRPFAQLIGSNNPKGPNNVVQWEHKNGETITYKMGYENGRLLVEKDGYYYLYSKVTLDAAEECLLIQHMVMKDTTAYDESIELMKSKRLVSGEDLWNSFLAGIFHLRSGDKIFVTLKNIDKIRQGPAENLMGAFMIFPGNMQQ</sequence>